<reference evidence="13" key="2">
    <citation type="submission" date="2025-09" db="UniProtKB">
        <authorList>
            <consortium name="Ensembl"/>
        </authorList>
    </citation>
    <scope>IDENTIFICATION</scope>
</reference>
<dbReference type="SUPFAM" id="SSF54928">
    <property type="entry name" value="RNA-binding domain, RBD"/>
    <property type="match status" value="2"/>
</dbReference>
<name>A0A668TGN2_OREAU</name>
<evidence type="ECO:0000256" key="9">
    <source>
        <dbReference type="SAM" id="Coils"/>
    </source>
</evidence>
<keyword evidence="1 8" id="KW-0479">Metal-binding</keyword>
<dbReference type="PANTHER" id="PTHR14398:SF1">
    <property type="entry name" value="RNA-BINDING PROTEIN 27"/>
    <property type="match status" value="1"/>
</dbReference>
<evidence type="ECO:0000256" key="4">
    <source>
        <dbReference type="ARBA" id="ARBA00022884"/>
    </source>
</evidence>
<dbReference type="FunFam" id="1.20.1390.10:FF:000001">
    <property type="entry name" value="RNA-binding protein 26 isoform X2"/>
    <property type="match status" value="1"/>
</dbReference>
<evidence type="ECO:0000259" key="12">
    <source>
        <dbReference type="PROSITE" id="PS50103"/>
    </source>
</evidence>
<keyword evidence="14" id="KW-1185">Reference proteome</keyword>
<feature type="region of interest" description="Disordered" evidence="10">
    <location>
        <begin position="823"/>
        <end position="846"/>
    </location>
</feature>
<sequence>MIIENVEALKSWLAKLLEPICDADPSALANYVVALVKKDKPEKELKALCADQLDVFLQKETVGFVDKLFECLTTKNYLGNPAAKETPKEEIKPPAVKADVVEAETPEEERENRRRRSPLRNRPDFNESRNRDDRRRDERKRRDFDRHGKSGSDSHRERERHERRRGSPRGRSYSRSRSRSRSRSGSRGKSRDREHRGGRDFKSKFEAERKDTDGYNSSTTSGSQQQQQQQQQHPPPLLPLHPPLHPFSSSSSSSGAGGVPVATLAHLPDSTTDSWSGYYGTRQDGVCKPFSKTASLKQRCRDYDEKGFCVRGDHCLYDHGSDPLIVDDVNLPNIIPFPPPPILPPAGLPMPPITEPPPSLRMPSMPPYGQPPPPGVFPMTDNYDPEGYNPESPGLTVAGRNPYRQFIPRVQTQRSNLIGLTSSEGQGSRAANIVIQTEPATAPSTPGSNVSRFNTEQDSRKRTMGPSTAEGPAPKKPWMEKPSFNNQHKGAFPKRNHYVNTKLEVRKIPRELNNITKLNEHFSKFGTIVNIQVVFGGDPEAALIQYTKNEEARRAISSTEAVLNNRFIRVYWHRELGANATGLQQQEQSSGSQVAGSAPNQGLQHSNMHKGIKQHNPAAYVLNKTVPKHHLSAATGATANAKSDNLNPNTDTAAVVPAPTNTQKGPYTSTATKSSSKSLGKTGKALEAQEALKKKQEALKLQQDMRKKKQEMLETQIECQKALISRLEKNRGMKPEERANIMKTLKELTGKITQLQNEMNPAFQVSSAKTNHSQPKTKTDAQKELLDAELDFHKKMSSGEDTTDLKRKLGQLQVEATRLGLIRPPAGRGRGRGKLGPDPGAMHVGRGRSRNREMMARGGTVNRMVVDHRPRALAILGVTQEEKEELMPHFVKFGEIEDLRDQDANSVVMTFKTRSEAENAANQGAKFKGRVLQISWYKPKTPSVTTEPEEEEAKDEDNAKEASSYLPGEEEEEEEEEEDDDEDDEYESRSWRR</sequence>
<evidence type="ECO:0000256" key="3">
    <source>
        <dbReference type="ARBA" id="ARBA00022833"/>
    </source>
</evidence>
<evidence type="ECO:0000256" key="2">
    <source>
        <dbReference type="ARBA" id="ARBA00022771"/>
    </source>
</evidence>
<feature type="compositionally biased region" description="Low complexity" evidence="10">
    <location>
        <begin position="584"/>
        <end position="598"/>
    </location>
</feature>
<feature type="zinc finger region" description="C3H1-type" evidence="8">
    <location>
        <begin position="294"/>
        <end position="322"/>
    </location>
</feature>
<keyword evidence="3 8" id="KW-0862">Zinc</keyword>
<feature type="domain" description="RRM" evidence="11">
    <location>
        <begin position="862"/>
        <end position="939"/>
    </location>
</feature>
<feature type="coiled-coil region" evidence="9">
    <location>
        <begin position="685"/>
        <end position="758"/>
    </location>
</feature>
<feature type="domain" description="RRM" evidence="11">
    <location>
        <begin position="501"/>
        <end position="575"/>
    </location>
</feature>
<dbReference type="PROSITE" id="PS50103">
    <property type="entry name" value="ZF_C3H1"/>
    <property type="match status" value="1"/>
</dbReference>
<feature type="compositionally biased region" description="Basic residues" evidence="10">
    <location>
        <begin position="161"/>
        <end position="188"/>
    </location>
</feature>
<dbReference type="InterPro" id="IPR012677">
    <property type="entry name" value="Nucleotide-bd_a/b_plait_sf"/>
</dbReference>
<dbReference type="InterPro" id="IPR034451">
    <property type="entry name" value="RBM27_RRM"/>
</dbReference>
<feature type="region of interest" description="Disordered" evidence="10">
    <location>
        <begin position="439"/>
        <end position="492"/>
    </location>
</feature>
<dbReference type="RefSeq" id="XP_031581805.2">
    <property type="nucleotide sequence ID" value="XM_031725945.2"/>
</dbReference>
<accession>A0A668TGN2</accession>
<dbReference type="SMART" id="SM00360">
    <property type="entry name" value="RRM"/>
    <property type="match status" value="2"/>
</dbReference>
<evidence type="ECO:0000256" key="1">
    <source>
        <dbReference type="ARBA" id="ARBA00022723"/>
    </source>
</evidence>
<dbReference type="SMART" id="SM00356">
    <property type="entry name" value="ZnF_C3H1"/>
    <property type="match status" value="1"/>
</dbReference>
<dbReference type="Gene3D" id="3.30.70.330">
    <property type="match status" value="2"/>
</dbReference>
<keyword evidence="4 7" id="KW-0694">RNA-binding</keyword>
<dbReference type="GeneID" id="116309362"/>
<evidence type="ECO:0000256" key="5">
    <source>
        <dbReference type="ARBA" id="ARBA00023054"/>
    </source>
</evidence>
<evidence type="ECO:0000256" key="6">
    <source>
        <dbReference type="ARBA" id="ARBA00043866"/>
    </source>
</evidence>
<feature type="compositionally biased region" description="Basic and acidic residues" evidence="10">
    <location>
        <begin position="189"/>
        <end position="213"/>
    </location>
</feature>
<feature type="region of interest" description="Disordered" evidence="10">
    <location>
        <begin position="79"/>
        <end position="261"/>
    </location>
</feature>
<feature type="compositionally biased region" description="Low complexity" evidence="10">
    <location>
        <begin position="223"/>
        <end position="232"/>
    </location>
</feature>
<evidence type="ECO:0000259" key="11">
    <source>
        <dbReference type="PROSITE" id="PS50102"/>
    </source>
</evidence>
<dbReference type="Pfam" id="PF01480">
    <property type="entry name" value="PWI"/>
    <property type="match status" value="1"/>
</dbReference>
<feature type="domain" description="C3H1-type" evidence="12">
    <location>
        <begin position="294"/>
        <end position="322"/>
    </location>
</feature>
<dbReference type="AlphaFoldDB" id="A0A668TGN2"/>
<dbReference type="GO" id="GO:0008270">
    <property type="term" value="F:zinc ion binding"/>
    <property type="evidence" value="ECO:0007669"/>
    <property type="project" value="UniProtKB-KW"/>
</dbReference>
<evidence type="ECO:0000256" key="10">
    <source>
        <dbReference type="SAM" id="MobiDB-lite"/>
    </source>
</evidence>
<feature type="region of interest" description="Disordered" evidence="10">
    <location>
        <begin position="638"/>
        <end position="682"/>
    </location>
</feature>
<feature type="region of interest" description="Disordered" evidence="10">
    <location>
        <begin position="938"/>
        <end position="993"/>
    </location>
</feature>
<evidence type="ECO:0000313" key="13">
    <source>
        <dbReference type="Ensembl" id="ENSOABP00000025898.2"/>
    </source>
</evidence>
<reference evidence="13" key="1">
    <citation type="submission" date="2025-08" db="UniProtKB">
        <authorList>
            <consortium name="Ensembl"/>
        </authorList>
    </citation>
    <scope>IDENTIFICATION</scope>
</reference>
<feature type="compositionally biased region" description="Low complexity" evidence="10">
    <location>
        <begin position="668"/>
        <end position="682"/>
    </location>
</feature>
<feature type="compositionally biased region" description="Pro residues" evidence="10">
    <location>
        <begin position="233"/>
        <end position="245"/>
    </location>
</feature>
<dbReference type="GO" id="GO:0005634">
    <property type="term" value="C:nucleus"/>
    <property type="evidence" value="ECO:0007669"/>
    <property type="project" value="TreeGrafter"/>
</dbReference>
<dbReference type="Proteomes" id="UP000472276">
    <property type="component" value="Unassembled WGS sequence"/>
</dbReference>
<proteinExistence type="predicted"/>
<evidence type="ECO:0000313" key="14">
    <source>
        <dbReference type="Proteomes" id="UP000472276"/>
    </source>
</evidence>
<dbReference type="InterPro" id="IPR035979">
    <property type="entry name" value="RBD_domain_sf"/>
</dbReference>
<evidence type="ECO:0000256" key="7">
    <source>
        <dbReference type="PROSITE-ProRule" id="PRU00176"/>
    </source>
</evidence>
<feature type="compositionally biased region" description="Polar residues" evidence="10">
    <location>
        <begin position="439"/>
        <end position="454"/>
    </location>
</feature>
<dbReference type="InterPro" id="IPR000504">
    <property type="entry name" value="RRM_dom"/>
</dbReference>
<keyword evidence="5 9" id="KW-0175">Coiled coil</keyword>
<dbReference type="InterPro" id="IPR045137">
    <property type="entry name" value="RBM26/27"/>
</dbReference>
<gene>
    <name evidence="13" type="primary">rbm27</name>
</gene>
<dbReference type="InterPro" id="IPR000571">
    <property type="entry name" value="Znf_CCCH"/>
</dbReference>
<dbReference type="Pfam" id="PF00076">
    <property type="entry name" value="RRM_1"/>
    <property type="match status" value="1"/>
</dbReference>
<dbReference type="Ensembl" id="ENSOABT00000026648.2">
    <property type="protein sequence ID" value="ENSOABP00000025898.2"/>
    <property type="gene ID" value="ENSOABG00000012308.2"/>
</dbReference>
<dbReference type="FunFam" id="3.30.70.330:FF:000330">
    <property type="entry name" value="RNA-binding motif protein 26"/>
    <property type="match status" value="1"/>
</dbReference>
<dbReference type="PANTHER" id="PTHR14398">
    <property type="entry name" value="RNA RECOGNITION RRM/RNP DOMAIN"/>
    <property type="match status" value="1"/>
</dbReference>
<keyword evidence="2 8" id="KW-0863">Zinc-finger</keyword>
<feature type="compositionally biased region" description="Acidic residues" evidence="10">
    <location>
        <begin position="968"/>
        <end position="986"/>
    </location>
</feature>
<dbReference type="CDD" id="cd12517">
    <property type="entry name" value="RRM_RBM27"/>
    <property type="match status" value="1"/>
</dbReference>
<dbReference type="InterPro" id="IPR002483">
    <property type="entry name" value="PWI_dom"/>
</dbReference>
<dbReference type="PROSITE" id="PS50102">
    <property type="entry name" value="RRM"/>
    <property type="match status" value="2"/>
</dbReference>
<dbReference type="GO" id="GO:0003723">
    <property type="term" value="F:RNA binding"/>
    <property type="evidence" value="ECO:0007669"/>
    <property type="project" value="UniProtKB-UniRule"/>
</dbReference>
<dbReference type="KEGG" id="oau:116309362"/>
<feature type="region of interest" description="Disordered" evidence="10">
    <location>
        <begin position="582"/>
        <end position="608"/>
    </location>
</feature>
<feature type="compositionally biased region" description="Basic and acidic residues" evidence="10">
    <location>
        <begin position="121"/>
        <end position="160"/>
    </location>
</feature>
<dbReference type="FunFam" id="3.30.70.330:FF:000124">
    <property type="entry name" value="RNA-binding protein 26 isoform X3"/>
    <property type="match status" value="1"/>
</dbReference>
<comment type="function">
    <text evidence="6">May be involved in the turnover of nuclear polyadenylated (pA+) RNA.</text>
</comment>
<evidence type="ECO:0008006" key="15">
    <source>
        <dbReference type="Google" id="ProtNLM"/>
    </source>
</evidence>
<feature type="compositionally biased region" description="Polar residues" evidence="10">
    <location>
        <begin position="638"/>
        <end position="652"/>
    </location>
</feature>
<protein>
    <recommendedName>
        <fullName evidence="15">RNA binding motif protein 27</fullName>
    </recommendedName>
</protein>
<organism evidence="13 14">
    <name type="scientific">Oreochromis aureus</name>
    <name type="common">Israeli tilapia</name>
    <name type="synonym">Chromis aureus</name>
    <dbReference type="NCBI Taxonomy" id="47969"/>
    <lineage>
        <taxon>Eukaryota</taxon>
        <taxon>Metazoa</taxon>
        <taxon>Chordata</taxon>
        <taxon>Craniata</taxon>
        <taxon>Vertebrata</taxon>
        <taxon>Euteleostomi</taxon>
        <taxon>Actinopterygii</taxon>
        <taxon>Neopterygii</taxon>
        <taxon>Teleostei</taxon>
        <taxon>Neoteleostei</taxon>
        <taxon>Acanthomorphata</taxon>
        <taxon>Ovalentaria</taxon>
        <taxon>Cichlomorphae</taxon>
        <taxon>Cichliformes</taxon>
        <taxon>Cichlidae</taxon>
        <taxon>African cichlids</taxon>
        <taxon>Pseudocrenilabrinae</taxon>
        <taxon>Oreochromini</taxon>
        <taxon>Oreochromis</taxon>
    </lineage>
</organism>
<evidence type="ECO:0000256" key="8">
    <source>
        <dbReference type="PROSITE-ProRule" id="PRU00723"/>
    </source>
</evidence>
<dbReference type="CTD" id="54439"/>
<dbReference type="Gene3D" id="1.20.1390.10">
    <property type="entry name" value="PWI domain"/>
    <property type="match status" value="1"/>
</dbReference>